<dbReference type="Proteomes" id="UP000000845">
    <property type="component" value="Chromosome"/>
</dbReference>
<reference evidence="2" key="1">
    <citation type="submission" date="2009-09" db="EMBL/GenBank/DDBJ databases">
        <title>The complete chromosome of Sebaldella termitidis ATCC 33386.</title>
        <authorList>
            <consortium name="US DOE Joint Genome Institute (JGI-PGF)"/>
            <person name="Lucas S."/>
            <person name="Copeland A."/>
            <person name="Lapidus A."/>
            <person name="Glavina del Rio T."/>
            <person name="Dalin E."/>
            <person name="Tice H."/>
            <person name="Bruce D."/>
            <person name="Goodwin L."/>
            <person name="Pitluck S."/>
            <person name="Kyrpides N."/>
            <person name="Mavromatis K."/>
            <person name="Ivanova N."/>
            <person name="Mikhailova N."/>
            <person name="Sims D."/>
            <person name="Meincke L."/>
            <person name="Brettin T."/>
            <person name="Detter J.C."/>
            <person name="Han C."/>
            <person name="Larimer F."/>
            <person name="Land M."/>
            <person name="Hauser L."/>
            <person name="Markowitz V."/>
            <person name="Cheng J.F."/>
            <person name="Hugenholtz P."/>
            <person name="Woyke T."/>
            <person name="Wu D."/>
            <person name="Eisen J.A."/>
        </authorList>
    </citation>
    <scope>NUCLEOTIDE SEQUENCE [LARGE SCALE GENOMIC DNA]</scope>
    <source>
        <strain evidence="2">ATCC 33386 / NCTC 11300</strain>
    </source>
</reference>
<organism evidence="1 2">
    <name type="scientific">Sebaldella termitidis (strain ATCC 33386 / NCTC 11300)</name>
    <dbReference type="NCBI Taxonomy" id="526218"/>
    <lineage>
        <taxon>Bacteria</taxon>
        <taxon>Fusobacteriati</taxon>
        <taxon>Fusobacteriota</taxon>
        <taxon>Fusobacteriia</taxon>
        <taxon>Fusobacteriales</taxon>
        <taxon>Leptotrichiaceae</taxon>
        <taxon>Sebaldella</taxon>
    </lineage>
</organism>
<proteinExistence type="predicted"/>
<evidence type="ECO:0000313" key="1">
    <source>
        <dbReference type="EMBL" id="ACZ08314.1"/>
    </source>
</evidence>
<name>D1AHT0_SEBTE</name>
<dbReference type="EMBL" id="CP001739">
    <property type="protein sequence ID" value="ACZ08314.1"/>
    <property type="molecule type" value="Genomic_DNA"/>
</dbReference>
<dbReference type="RefSeq" id="WP_012860910.1">
    <property type="nucleotide sequence ID" value="NC_013517.1"/>
</dbReference>
<dbReference type="AlphaFoldDB" id="D1AHT0"/>
<protein>
    <submittedName>
        <fullName evidence="1">Uncharacterized protein</fullName>
    </submittedName>
</protein>
<reference evidence="1 2" key="2">
    <citation type="journal article" date="2010" name="Stand. Genomic Sci.">
        <title>Complete genome sequence of Sebaldella termitidis type strain (NCTC 11300).</title>
        <authorList>
            <person name="Harmon-Smith M."/>
            <person name="Celia L."/>
            <person name="Chertkov O."/>
            <person name="Lapidus A."/>
            <person name="Copeland A."/>
            <person name="Glavina Del Rio T."/>
            <person name="Nolan M."/>
            <person name="Lucas S."/>
            <person name="Tice H."/>
            <person name="Cheng J.F."/>
            <person name="Han C."/>
            <person name="Detter J.C."/>
            <person name="Bruce D."/>
            <person name="Goodwin L."/>
            <person name="Pitluck S."/>
            <person name="Pati A."/>
            <person name="Liolios K."/>
            <person name="Ivanova N."/>
            <person name="Mavromatis K."/>
            <person name="Mikhailova N."/>
            <person name="Chen A."/>
            <person name="Palaniappan K."/>
            <person name="Land M."/>
            <person name="Hauser L."/>
            <person name="Chang Y.J."/>
            <person name="Jeffries C.D."/>
            <person name="Brettin T."/>
            <person name="Goker M."/>
            <person name="Beck B."/>
            <person name="Bristow J."/>
            <person name="Eisen J.A."/>
            <person name="Markowitz V."/>
            <person name="Hugenholtz P."/>
            <person name="Kyrpides N.C."/>
            <person name="Klenk H.P."/>
            <person name="Chen F."/>
        </authorList>
    </citation>
    <scope>NUCLEOTIDE SEQUENCE [LARGE SCALE GENOMIC DNA]</scope>
    <source>
        <strain evidence="2">ATCC 33386 / NCTC 11300</strain>
    </source>
</reference>
<keyword evidence="2" id="KW-1185">Reference proteome</keyword>
<gene>
    <name evidence="1" type="ordered locus">Sterm_1452</name>
</gene>
<dbReference type="HOGENOM" id="CLU_1481024_0_0_0"/>
<dbReference type="KEGG" id="str:Sterm_1452"/>
<dbReference type="STRING" id="526218.Sterm_1452"/>
<evidence type="ECO:0000313" key="2">
    <source>
        <dbReference type="Proteomes" id="UP000000845"/>
    </source>
</evidence>
<accession>D1AHT0</accession>
<sequence>MDILTIINKIAELGLLVVLSSVSVWNQINMYKRMNSDATNRDILEALKQFQKGHLMSAGLKIIVPYFIQGSRWKIENTLRDIINVNNISANYNDVKTKIALCYSKERNKLKNILEVSADNAYKYIIIKSVYDNLQINENAINSIFEDIKEETKENYHKYKEKIKLEMNQFEENAVSQVNDIL</sequence>